<dbReference type="EMBL" id="JBHTCG010000008">
    <property type="protein sequence ID" value="MFC7383571.1"/>
    <property type="molecule type" value="Genomic_DNA"/>
</dbReference>
<evidence type="ECO:0000256" key="3">
    <source>
        <dbReference type="SAM" id="MobiDB-lite"/>
    </source>
</evidence>
<dbReference type="Gene3D" id="2.60.40.10">
    <property type="entry name" value="Immunoglobulins"/>
    <property type="match status" value="1"/>
</dbReference>
<keyword evidence="2 4" id="KW-0732">Signal</keyword>
<feature type="region of interest" description="Disordered" evidence="3">
    <location>
        <begin position="394"/>
        <end position="459"/>
    </location>
</feature>
<dbReference type="Proteomes" id="UP001596496">
    <property type="component" value="Unassembled WGS sequence"/>
</dbReference>
<keyword evidence="7" id="KW-1185">Reference proteome</keyword>
<feature type="chain" id="PRO_5047540842" evidence="4">
    <location>
        <begin position="25"/>
        <end position="459"/>
    </location>
</feature>
<protein>
    <submittedName>
        <fullName evidence="6">Ice-binding family protein</fullName>
    </submittedName>
</protein>
<accession>A0ABW2P4Z2</accession>
<comment type="similarity">
    <text evidence="1">Belongs to the ice-binding protein family.</text>
</comment>
<feature type="region of interest" description="Disordered" evidence="3">
    <location>
        <begin position="344"/>
        <end position="376"/>
    </location>
</feature>
<feature type="signal peptide" evidence="4">
    <location>
        <begin position="1"/>
        <end position="24"/>
    </location>
</feature>
<dbReference type="Pfam" id="PF16640">
    <property type="entry name" value="Big_3_5"/>
    <property type="match status" value="1"/>
</dbReference>
<feature type="compositionally biased region" description="Low complexity" evidence="3">
    <location>
        <begin position="432"/>
        <end position="452"/>
    </location>
</feature>
<gene>
    <name evidence="6" type="ORF">ACFQSB_15225</name>
</gene>
<evidence type="ECO:0000256" key="4">
    <source>
        <dbReference type="SAM" id="SignalP"/>
    </source>
</evidence>
<organism evidence="6 7">
    <name type="scientific">Sphaerisporangium rhizosphaerae</name>
    <dbReference type="NCBI Taxonomy" id="2269375"/>
    <lineage>
        <taxon>Bacteria</taxon>
        <taxon>Bacillati</taxon>
        <taxon>Actinomycetota</taxon>
        <taxon>Actinomycetes</taxon>
        <taxon>Streptosporangiales</taxon>
        <taxon>Streptosporangiaceae</taxon>
        <taxon>Sphaerisporangium</taxon>
    </lineage>
</organism>
<dbReference type="InterPro" id="IPR013783">
    <property type="entry name" value="Ig-like_fold"/>
</dbReference>
<dbReference type="InterPro" id="IPR021884">
    <property type="entry name" value="Ice-bd_prot"/>
</dbReference>
<feature type="compositionally biased region" description="Basic residues" evidence="3">
    <location>
        <begin position="402"/>
        <end position="415"/>
    </location>
</feature>
<comment type="caution">
    <text evidence="6">The sequence shown here is derived from an EMBL/GenBank/DDBJ whole genome shotgun (WGS) entry which is preliminary data.</text>
</comment>
<proteinExistence type="inferred from homology"/>
<evidence type="ECO:0000256" key="1">
    <source>
        <dbReference type="ARBA" id="ARBA00005445"/>
    </source>
</evidence>
<dbReference type="RefSeq" id="WP_380827068.1">
    <property type="nucleotide sequence ID" value="NZ_JBHTCG010000008.1"/>
</dbReference>
<evidence type="ECO:0000313" key="7">
    <source>
        <dbReference type="Proteomes" id="UP001596496"/>
    </source>
</evidence>
<evidence type="ECO:0000313" key="6">
    <source>
        <dbReference type="EMBL" id="MFC7383571.1"/>
    </source>
</evidence>
<evidence type="ECO:0000259" key="5">
    <source>
        <dbReference type="Pfam" id="PF16640"/>
    </source>
</evidence>
<name>A0ABW2P4Z2_9ACTN</name>
<dbReference type="InterPro" id="IPR032109">
    <property type="entry name" value="Big_3_5"/>
</dbReference>
<feature type="compositionally biased region" description="Basic and acidic residues" evidence="3">
    <location>
        <begin position="344"/>
        <end position="370"/>
    </location>
</feature>
<sequence length="459" mass="46231">MLAAALPALVAMGAVIATPHAASAATAPVPLGPAAAFGLLAGTSVHNTGPSLITGNLGVSPGAAVTGFPPGRVIGVTHAGDPIAALAQTALSTAYSDAASRVATATVPPQLGGTTRGPGVYDSTGGSFAITGNLTLDAHGDPNAVFIFRTSGPGSLNALPGSTVTLTGGARACNVFWRVVGRTIIGAGAVLDGTVLAGAGVDIGTRAIVNGRVLARTGAGVALNDARIRRPICGGRTTVTLTTSCSDPGHRGPLSLTATVRTNGTTPPTGQVVFLADGISRGAAPLDATGQAVLVPPALEEGPHSITALFPGSASFDSSLSATIHQDLGPGGACPEVCVEKVEKKEEDDSAAKGRHEVRADDRKVDDRARNIRHHHNRNDDRLVEFANVRTITGVLGEGGGHRHHSRSDRHRGHQGGHQGGQAHGGHRHQGHGQAHARSQASSQAQAQARQRPALGVTG</sequence>
<dbReference type="Pfam" id="PF11999">
    <property type="entry name" value="Ice_binding"/>
    <property type="match status" value="1"/>
</dbReference>
<reference evidence="7" key="1">
    <citation type="journal article" date="2019" name="Int. J. Syst. Evol. Microbiol.">
        <title>The Global Catalogue of Microorganisms (GCM) 10K type strain sequencing project: providing services to taxonomists for standard genome sequencing and annotation.</title>
        <authorList>
            <consortium name="The Broad Institute Genomics Platform"/>
            <consortium name="The Broad Institute Genome Sequencing Center for Infectious Disease"/>
            <person name="Wu L."/>
            <person name="Ma J."/>
        </authorList>
    </citation>
    <scope>NUCLEOTIDE SEQUENCE [LARGE SCALE GENOMIC DNA]</scope>
    <source>
        <strain evidence="7">CECT 7649</strain>
    </source>
</reference>
<evidence type="ECO:0000256" key="2">
    <source>
        <dbReference type="ARBA" id="ARBA00022729"/>
    </source>
</evidence>
<feature type="domain" description="Bacterial Ig-like" evidence="5">
    <location>
        <begin position="243"/>
        <end position="324"/>
    </location>
</feature>